<dbReference type="AlphaFoldDB" id="A0A0C2X7H0"/>
<dbReference type="SUPFAM" id="SSF56300">
    <property type="entry name" value="Metallo-dependent phosphatases"/>
    <property type="match status" value="1"/>
</dbReference>
<gene>
    <name evidence="3" type="ORF">M408DRAFT_89292</name>
</gene>
<dbReference type="InterPro" id="IPR004843">
    <property type="entry name" value="Calcineurin-like_PHP"/>
</dbReference>
<dbReference type="CDD" id="cd07383">
    <property type="entry name" value="MPP_Dcr2"/>
    <property type="match status" value="1"/>
</dbReference>
<dbReference type="OrthoDB" id="783096at2759"/>
<keyword evidence="1" id="KW-0812">Transmembrane</keyword>
<sequence>MLRSMHLISGISAVCTCVRAPDSAKRTLFFLPLYFLMVYFSRLLLVYLLFDGIQVLKALPAQTGLAFDDADKPKITLKPDGSFKIVVMSDVHFGEDAWTEWGPAQDRHTLNLFNKVLREENMDYVVLLGDQITGENTFKHNSTLYIDKIVGPLNEIGVPFSSIHGNHDNQANITHLAEIKRERQISPNSYTRSSPTGIGGEGGEGNYWVPIYQRADDLAPSLILWFFDSRGGYSPGPDSHPIEDWVHPSVAGWIQTETQRMNDAWGPASNRGALAFVHIPPYLARELQANLNSTVSPGLNDDQIGEGSSQPEGKDTIFWNALITHVPNLHAVISGHDHGNEWCARERKDRVVFCFAKHSGYGGYNGSGWGWGVRDLVFEQFDTISSMKTWIRMENGDVKGFLNINDAFDP</sequence>
<evidence type="ECO:0000313" key="4">
    <source>
        <dbReference type="Proteomes" id="UP000054097"/>
    </source>
</evidence>
<dbReference type="GO" id="GO:0005737">
    <property type="term" value="C:cytoplasm"/>
    <property type="evidence" value="ECO:0007669"/>
    <property type="project" value="TreeGrafter"/>
</dbReference>
<dbReference type="Proteomes" id="UP000054097">
    <property type="component" value="Unassembled WGS sequence"/>
</dbReference>
<dbReference type="Gene3D" id="3.60.21.10">
    <property type="match status" value="1"/>
</dbReference>
<keyword evidence="1" id="KW-0472">Membrane</keyword>
<dbReference type="STRING" id="933852.A0A0C2X7H0"/>
<proteinExistence type="predicted"/>
<dbReference type="GO" id="GO:0016788">
    <property type="term" value="F:hydrolase activity, acting on ester bonds"/>
    <property type="evidence" value="ECO:0007669"/>
    <property type="project" value="TreeGrafter"/>
</dbReference>
<dbReference type="Pfam" id="PF00149">
    <property type="entry name" value="Metallophos"/>
    <property type="match status" value="1"/>
</dbReference>
<feature type="domain" description="Calcineurin-like phosphoesterase" evidence="2">
    <location>
        <begin position="83"/>
        <end position="339"/>
    </location>
</feature>
<reference evidence="4" key="2">
    <citation type="submission" date="2015-01" db="EMBL/GenBank/DDBJ databases">
        <title>Evolutionary Origins and Diversification of the Mycorrhizal Mutualists.</title>
        <authorList>
            <consortium name="DOE Joint Genome Institute"/>
            <consortium name="Mycorrhizal Genomics Consortium"/>
            <person name="Kohler A."/>
            <person name="Kuo A."/>
            <person name="Nagy L.G."/>
            <person name="Floudas D."/>
            <person name="Copeland A."/>
            <person name="Barry K.W."/>
            <person name="Cichocki N."/>
            <person name="Veneault-Fourrey C."/>
            <person name="LaButti K."/>
            <person name="Lindquist E.A."/>
            <person name="Lipzen A."/>
            <person name="Lundell T."/>
            <person name="Morin E."/>
            <person name="Murat C."/>
            <person name="Riley R."/>
            <person name="Ohm R."/>
            <person name="Sun H."/>
            <person name="Tunlid A."/>
            <person name="Henrissat B."/>
            <person name="Grigoriev I.V."/>
            <person name="Hibbett D.S."/>
            <person name="Martin F."/>
        </authorList>
    </citation>
    <scope>NUCLEOTIDE SEQUENCE [LARGE SCALE GENOMIC DNA]</scope>
    <source>
        <strain evidence="4">MAFF 305830</strain>
    </source>
</reference>
<keyword evidence="1" id="KW-1133">Transmembrane helix</keyword>
<feature type="transmembrane region" description="Helical" evidence="1">
    <location>
        <begin position="29"/>
        <end position="50"/>
    </location>
</feature>
<name>A0A0C2X7H0_SERVB</name>
<keyword evidence="4" id="KW-1185">Reference proteome</keyword>
<protein>
    <recommendedName>
        <fullName evidence="2">Calcineurin-like phosphoesterase domain-containing protein</fullName>
    </recommendedName>
</protein>
<reference evidence="3 4" key="1">
    <citation type="submission" date="2014-04" db="EMBL/GenBank/DDBJ databases">
        <authorList>
            <consortium name="DOE Joint Genome Institute"/>
            <person name="Kuo A."/>
            <person name="Zuccaro A."/>
            <person name="Kohler A."/>
            <person name="Nagy L.G."/>
            <person name="Floudas D."/>
            <person name="Copeland A."/>
            <person name="Barry K.W."/>
            <person name="Cichocki N."/>
            <person name="Veneault-Fourrey C."/>
            <person name="LaButti K."/>
            <person name="Lindquist E.A."/>
            <person name="Lipzen A."/>
            <person name="Lundell T."/>
            <person name="Morin E."/>
            <person name="Murat C."/>
            <person name="Sun H."/>
            <person name="Tunlid A."/>
            <person name="Henrissat B."/>
            <person name="Grigoriev I.V."/>
            <person name="Hibbett D.S."/>
            <person name="Martin F."/>
            <person name="Nordberg H.P."/>
            <person name="Cantor M.N."/>
            <person name="Hua S.X."/>
        </authorList>
    </citation>
    <scope>NUCLEOTIDE SEQUENCE [LARGE SCALE GENOMIC DNA]</scope>
    <source>
        <strain evidence="3 4">MAFF 305830</strain>
    </source>
</reference>
<accession>A0A0C2X7H0</accession>
<dbReference type="InterPro" id="IPR029052">
    <property type="entry name" value="Metallo-depent_PP-like"/>
</dbReference>
<dbReference type="PANTHER" id="PTHR32440">
    <property type="entry name" value="PHOSPHATASE DCR2-RELATED-RELATED"/>
    <property type="match status" value="1"/>
</dbReference>
<organism evidence="3 4">
    <name type="scientific">Serendipita vermifera MAFF 305830</name>
    <dbReference type="NCBI Taxonomy" id="933852"/>
    <lineage>
        <taxon>Eukaryota</taxon>
        <taxon>Fungi</taxon>
        <taxon>Dikarya</taxon>
        <taxon>Basidiomycota</taxon>
        <taxon>Agaricomycotina</taxon>
        <taxon>Agaricomycetes</taxon>
        <taxon>Sebacinales</taxon>
        <taxon>Serendipitaceae</taxon>
        <taxon>Serendipita</taxon>
    </lineage>
</organism>
<evidence type="ECO:0000256" key="1">
    <source>
        <dbReference type="SAM" id="Phobius"/>
    </source>
</evidence>
<dbReference type="EMBL" id="KN824277">
    <property type="protein sequence ID" value="KIM34003.1"/>
    <property type="molecule type" value="Genomic_DNA"/>
</dbReference>
<dbReference type="PANTHER" id="PTHR32440:SF11">
    <property type="entry name" value="METALLOPHOSPHOESTERASE DOMAIN-CONTAINING PROTEIN"/>
    <property type="match status" value="1"/>
</dbReference>
<evidence type="ECO:0000259" key="2">
    <source>
        <dbReference type="Pfam" id="PF00149"/>
    </source>
</evidence>
<evidence type="ECO:0000313" key="3">
    <source>
        <dbReference type="EMBL" id="KIM34003.1"/>
    </source>
</evidence>
<dbReference type="HOGENOM" id="CLU_019692_1_1_1"/>